<dbReference type="Proteomes" id="UP001501116">
    <property type="component" value="Unassembled WGS sequence"/>
</dbReference>
<name>A0ABP5E7A7_9PSEU</name>
<evidence type="ECO:0000313" key="2">
    <source>
        <dbReference type="Proteomes" id="UP001501116"/>
    </source>
</evidence>
<proteinExistence type="predicted"/>
<gene>
    <name evidence="1" type="ORF">GCM10009754_82310</name>
</gene>
<dbReference type="InterPro" id="IPR017946">
    <property type="entry name" value="PLC-like_Pdiesterase_TIM-brl"/>
</dbReference>
<keyword evidence="2" id="KW-1185">Reference proteome</keyword>
<accession>A0ABP5E7A7</accession>
<dbReference type="SUPFAM" id="SSF51695">
    <property type="entry name" value="PLC-like phosphodiesterases"/>
    <property type="match status" value="1"/>
</dbReference>
<organism evidence="1 2">
    <name type="scientific">Amycolatopsis minnesotensis</name>
    <dbReference type="NCBI Taxonomy" id="337894"/>
    <lineage>
        <taxon>Bacteria</taxon>
        <taxon>Bacillati</taxon>
        <taxon>Actinomycetota</taxon>
        <taxon>Actinomycetes</taxon>
        <taxon>Pseudonocardiales</taxon>
        <taxon>Pseudonocardiaceae</taxon>
        <taxon>Amycolatopsis</taxon>
    </lineage>
</organism>
<evidence type="ECO:0008006" key="3">
    <source>
        <dbReference type="Google" id="ProtNLM"/>
    </source>
</evidence>
<sequence>MKVLRRVLAIGAVAGLTGIAVLGGVLNASADDTASPRTPRGALEAAGQRPVYAIAHRVDTLEGINAAVKHGANAIEVDVCSWWNPNEWRVHHDCPDKGGTREGPNVDDWIERAIQQSGPDHKLRMVWLDIKDPDYCGEQPSRGCSVAGLHDKAQKLVDSGIQVLYGFYGYHPGELGGRGWQSLLGTLGPLEGVSVTGTVKTVEDTFRDHGKGGIRDHQRAMDYGDTDIAKGFGDCTEATYNTCTELKHGAAERGAGKLGSTFAWTTTHKDKSYVDKLLGTAGVDGIIAGYADNTGAKDYADTPECAKAIALVKDWVSGHSPTHRMATGADRLFS</sequence>
<comment type="caution">
    <text evidence="1">The sequence shown here is derived from an EMBL/GenBank/DDBJ whole genome shotgun (WGS) entry which is preliminary data.</text>
</comment>
<dbReference type="RefSeq" id="WP_344431264.1">
    <property type="nucleotide sequence ID" value="NZ_BAAANN010000059.1"/>
</dbReference>
<dbReference type="EMBL" id="BAAANN010000059">
    <property type="protein sequence ID" value="GAA1991316.1"/>
    <property type="molecule type" value="Genomic_DNA"/>
</dbReference>
<reference evidence="2" key="1">
    <citation type="journal article" date="2019" name="Int. J. Syst. Evol. Microbiol.">
        <title>The Global Catalogue of Microorganisms (GCM) 10K type strain sequencing project: providing services to taxonomists for standard genome sequencing and annotation.</title>
        <authorList>
            <consortium name="The Broad Institute Genomics Platform"/>
            <consortium name="The Broad Institute Genome Sequencing Center for Infectious Disease"/>
            <person name="Wu L."/>
            <person name="Ma J."/>
        </authorList>
    </citation>
    <scope>NUCLEOTIDE SEQUENCE [LARGE SCALE GENOMIC DNA]</scope>
    <source>
        <strain evidence="2">JCM 14545</strain>
    </source>
</reference>
<dbReference type="Gene3D" id="3.20.20.190">
    <property type="entry name" value="Phosphatidylinositol (PI) phosphodiesterase"/>
    <property type="match status" value="1"/>
</dbReference>
<evidence type="ECO:0000313" key="1">
    <source>
        <dbReference type="EMBL" id="GAA1991316.1"/>
    </source>
</evidence>
<protein>
    <recommendedName>
        <fullName evidence="3">Phospholipase D</fullName>
    </recommendedName>
</protein>